<dbReference type="InterPro" id="IPR010488">
    <property type="entry name" value="Zeta_toxin_domain"/>
</dbReference>
<dbReference type="Pfam" id="PF06414">
    <property type="entry name" value="Zeta_toxin"/>
    <property type="match status" value="1"/>
</dbReference>
<evidence type="ECO:0000256" key="5">
    <source>
        <dbReference type="ARBA" id="ARBA00032897"/>
    </source>
</evidence>
<protein>
    <recommendedName>
        <fullName evidence="5">UDP-N-acetylglucosamine kinase</fullName>
        <ecNumber evidence="2">2.7.1.176</ecNumber>
    </recommendedName>
    <alternativeName>
        <fullName evidence="5">UDP-N-acetylglucosamine kinase</fullName>
    </alternativeName>
</protein>
<evidence type="ECO:0000256" key="4">
    <source>
        <dbReference type="ARBA" id="ARBA00022840"/>
    </source>
</evidence>
<keyword evidence="3" id="KW-0547">Nucleotide-binding</keyword>
<dbReference type="GO" id="GO:0016301">
    <property type="term" value="F:kinase activity"/>
    <property type="evidence" value="ECO:0007669"/>
    <property type="project" value="InterPro"/>
</dbReference>
<evidence type="ECO:0000256" key="3">
    <source>
        <dbReference type="ARBA" id="ARBA00022741"/>
    </source>
</evidence>
<dbReference type="AlphaFoldDB" id="A0A7H8T4M9"/>
<comment type="catalytic activity">
    <reaction evidence="6">
        <text>UDP-N-acetyl-alpha-D-glucosamine + ATP = UDP-N-acetyl-alpha-D-glucosamine 3'-phosphate + ADP + H(+)</text>
        <dbReference type="Rhea" id="RHEA:32671"/>
        <dbReference type="ChEBI" id="CHEBI:15378"/>
        <dbReference type="ChEBI" id="CHEBI:30616"/>
        <dbReference type="ChEBI" id="CHEBI:57705"/>
        <dbReference type="ChEBI" id="CHEBI:64353"/>
        <dbReference type="ChEBI" id="CHEBI:456216"/>
        <dbReference type="EC" id="2.7.1.176"/>
    </reaction>
</comment>
<name>A0A7H8T4M9_STRCX</name>
<dbReference type="RefSeq" id="WP_176575077.1">
    <property type="nucleotide sequence ID" value="NZ_CBDRGH010000035.1"/>
</dbReference>
<accession>A0A7H8T4M9</accession>
<evidence type="ECO:0000313" key="8">
    <source>
        <dbReference type="EMBL" id="QKZ17968.1"/>
    </source>
</evidence>
<organism evidence="8 9">
    <name type="scientific">Streptomyces chartreusis</name>
    <dbReference type="NCBI Taxonomy" id="1969"/>
    <lineage>
        <taxon>Bacteria</taxon>
        <taxon>Bacillati</taxon>
        <taxon>Actinomycetota</taxon>
        <taxon>Actinomycetes</taxon>
        <taxon>Kitasatosporales</taxon>
        <taxon>Streptomycetaceae</taxon>
        <taxon>Streptomyces</taxon>
    </lineage>
</organism>
<dbReference type="GO" id="GO:0005524">
    <property type="term" value="F:ATP binding"/>
    <property type="evidence" value="ECO:0007669"/>
    <property type="project" value="UniProtKB-KW"/>
</dbReference>
<feature type="domain" description="Zeta toxin" evidence="7">
    <location>
        <begin position="3"/>
        <end position="187"/>
    </location>
</feature>
<evidence type="ECO:0000259" key="7">
    <source>
        <dbReference type="Pfam" id="PF06414"/>
    </source>
</evidence>
<evidence type="ECO:0000256" key="6">
    <source>
        <dbReference type="ARBA" id="ARBA00048178"/>
    </source>
</evidence>
<proteinExistence type="inferred from homology"/>
<comment type="similarity">
    <text evidence="1">Belongs to the zeta toxin family.</text>
</comment>
<dbReference type="Proteomes" id="UP000509418">
    <property type="component" value="Chromosome"/>
</dbReference>
<evidence type="ECO:0000313" key="9">
    <source>
        <dbReference type="Proteomes" id="UP000509418"/>
    </source>
</evidence>
<dbReference type="EC" id="2.7.1.176" evidence="2"/>
<evidence type="ECO:0000256" key="2">
    <source>
        <dbReference type="ARBA" id="ARBA00011963"/>
    </source>
</evidence>
<keyword evidence="4" id="KW-0067">ATP-binding</keyword>
<sequence length="250" mass="28117">MPQANPVVVHVMAQPGAGKSENRHLVRGREKATRICGDEFKVEHPAYLMLLAANPRTAGERIRPVYKAWQRRVEGMVRRQGGDLVVEISPGPPQEFLDDVSAFRGEGYRVELVVLAVREADSWQGIGLRYAQAYRENRPSARFTSATGHHACFRALARVVEAVEAQSAVDSLKVVRRDGTVLHHSERDAAGLLPPGAVEALRKEWWRGYTNAEAAVFRANQKRLYRDLPMYQKEWERIEELAGPLMPSVN</sequence>
<dbReference type="EMBL" id="CP056041">
    <property type="protein sequence ID" value="QKZ17968.1"/>
    <property type="molecule type" value="Genomic_DNA"/>
</dbReference>
<gene>
    <name evidence="8" type="ORF">HUT05_11775</name>
</gene>
<reference evidence="8 9" key="1">
    <citation type="submission" date="2020-06" db="EMBL/GenBank/DDBJ databases">
        <title>Genome mining for natural products.</title>
        <authorList>
            <person name="Zhang B."/>
            <person name="Shi J."/>
            <person name="Ge H."/>
        </authorList>
    </citation>
    <scope>NUCLEOTIDE SEQUENCE [LARGE SCALE GENOMIC DNA]</scope>
    <source>
        <strain evidence="8 9">NA02069</strain>
    </source>
</reference>
<dbReference type="InterPro" id="IPR027417">
    <property type="entry name" value="P-loop_NTPase"/>
</dbReference>
<evidence type="ECO:0000256" key="1">
    <source>
        <dbReference type="ARBA" id="ARBA00009104"/>
    </source>
</evidence>
<dbReference type="Gene3D" id="3.40.50.300">
    <property type="entry name" value="P-loop containing nucleotide triphosphate hydrolases"/>
    <property type="match status" value="1"/>
</dbReference>
<keyword evidence="9" id="KW-1185">Reference proteome</keyword>